<dbReference type="PANTHER" id="PTHR43122">
    <property type="entry name" value="FERREDOXIN SUBUNIT OF PYRUVATE:FLAVODOXIN OXIDOREDUCTASE-RELATED"/>
    <property type="match status" value="1"/>
</dbReference>
<dbReference type="OrthoDB" id="9770306at2"/>
<dbReference type="Proteomes" id="UP000253792">
    <property type="component" value="Unassembled WGS sequence"/>
</dbReference>
<gene>
    <name evidence="5" type="ORF">C1880_06385</name>
</gene>
<keyword evidence="3" id="KW-0411">Iron-sulfur</keyword>
<feature type="domain" description="4Fe-4S ferredoxin-type" evidence="4">
    <location>
        <begin position="2"/>
        <end position="31"/>
    </location>
</feature>
<evidence type="ECO:0000256" key="2">
    <source>
        <dbReference type="ARBA" id="ARBA00023004"/>
    </source>
</evidence>
<dbReference type="PROSITE" id="PS51379">
    <property type="entry name" value="4FE4S_FER_2"/>
    <property type="match status" value="2"/>
</dbReference>
<dbReference type="PROSITE" id="PS00198">
    <property type="entry name" value="4FE4S_FER_1"/>
    <property type="match status" value="1"/>
</dbReference>
<dbReference type="AlphaFoldDB" id="A0A369L8C7"/>
<dbReference type="InterPro" id="IPR017900">
    <property type="entry name" value="4Fe4S_Fe_S_CS"/>
</dbReference>
<reference evidence="5 6" key="1">
    <citation type="journal article" date="2018" name="Elife">
        <title>Discovery and characterization of a prevalent human gut bacterial enzyme sufficient for the inactivation of a family of plant toxins.</title>
        <authorList>
            <person name="Koppel N."/>
            <person name="Bisanz J.E."/>
            <person name="Pandelia M.E."/>
            <person name="Turnbaugh P.J."/>
            <person name="Balskus E.P."/>
        </authorList>
    </citation>
    <scope>NUCLEOTIDE SEQUENCE [LARGE SCALE GENOMIC DNA]</scope>
    <source>
        <strain evidence="6">anaerobia AP69FAA</strain>
    </source>
</reference>
<evidence type="ECO:0000313" key="5">
    <source>
        <dbReference type="EMBL" id="RDB55312.1"/>
    </source>
</evidence>
<dbReference type="Pfam" id="PF12838">
    <property type="entry name" value="Fer4_7"/>
    <property type="match status" value="1"/>
</dbReference>
<dbReference type="SUPFAM" id="SSF54862">
    <property type="entry name" value="4Fe-4S ferredoxins"/>
    <property type="match status" value="1"/>
</dbReference>
<keyword evidence="2" id="KW-0408">Iron</keyword>
<evidence type="ECO:0000259" key="4">
    <source>
        <dbReference type="PROSITE" id="PS51379"/>
    </source>
</evidence>
<keyword evidence="6" id="KW-1185">Reference proteome</keyword>
<dbReference type="PANTHER" id="PTHR43122:SF1">
    <property type="entry name" value="IRON-SULFUR-BINDING PROTEIN"/>
    <property type="match status" value="1"/>
</dbReference>
<proteinExistence type="predicted"/>
<evidence type="ECO:0000256" key="1">
    <source>
        <dbReference type="ARBA" id="ARBA00022723"/>
    </source>
</evidence>
<feature type="domain" description="4Fe-4S ferredoxin-type" evidence="4">
    <location>
        <begin position="40"/>
        <end position="68"/>
    </location>
</feature>
<evidence type="ECO:0000256" key="3">
    <source>
        <dbReference type="ARBA" id="ARBA00023014"/>
    </source>
</evidence>
<dbReference type="GO" id="GO:0051536">
    <property type="term" value="F:iron-sulfur cluster binding"/>
    <property type="evidence" value="ECO:0007669"/>
    <property type="project" value="UniProtKB-KW"/>
</dbReference>
<organism evidence="5 6">
    <name type="scientific">Senegalimassilia anaerobia</name>
    <dbReference type="NCBI Taxonomy" id="1473216"/>
    <lineage>
        <taxon>Bacteria</taxon>
        <taxon>Bacillati</taxon>
        <taxon>Actinomycetota</taxon>
        <taxon>Coriobacteriia</taxon>
        <taxon>Coriobacteriales</taxon>
        <taxon>Coriobacteriaceae</taxon>
        <taxon>Senegalimassilia</taxon>
    </lineage>
</organism>
<name>A0A369L8C7_9ACTN</name>
<evidence type="ECO:0000313" key="6">
    <source>
        <dbReference type="Proteomes" id="UP000253792"/>
    </source>
</evidence>
<sequence>MAAITVDDGFCKGCGLCVDACPAHIIELDRSRITAKGYHPARLIDASKCTGCCSCALMCPDVAIEVMR</sequence>
<protein>
    <submittedName>
        <fullName evidence="5">4Fe-4S dicluster domain-containing protein</fullName>
    </submittedName>
</protein>
<accession>A0A369L8C7</accession>
<dbReference type="EMBL" id="PPTP01000005">
    <property type="protein sequence ID" value="RDB55312.1"/>
    <property type="molecule type" value="Genomic_DNA"/>
</dbReference>
<keyword evidence="1" id="KW-0479">Metal-binding</keyword>
<dbReference type="InterPro" id="IPR017896">
    <property type="entry name" value="4Fe4S_Fe-S-bd"/>
</dbReference>
<comment type="caution">
    <text evidence="5">The sequence shown here is derived from an EMBL/GenBank/DDBJ whole genome shotgun (WGS) entry which is preliminary data.</text>
</comment>
<dbReference type="STRING" id="1034345.GCA_000236865_00122"/>
<dbReference type="Gene3D" id="3.30.70.20">
    <property type="match status" value="1"/>
</dbReference>
<dbReference type="GeneID" id="82935587"/>
<dbReference type="GO" id="GO:0046872">
    <property type="term" value="F:metal ion binding"/>
    <property type="evidence" value="ECO:0007669"/>
    <property type="project" value="UniProtKB-KW"/>
</dbReference>
<dbReference type="RefSeq" id="WP_042434027.1">
    <property type="nucleotide sequence ID" value="NZ_CABKQR010000001.1"/>
</dbReference>